<organism evidence="11 12">
    <name type="scientific">Batrachochytrium salamandrivorans</name>
    <dbReference type="NCBI Taxonomy" id="1357716"/>
    <lineage>
        <taxon>Eukaryota</taxon>
        <taxon>Fungi</taxon>
        <taxon>Fungi incertae sedis</taxon>
        <taxon>Chytridiomycota</taxon>
        <taxon>Chytridiomycota incertae sedis</taxon>
        <taxon>Chytridiomycetes</taxon>
        <taxon>Rhizophydiales</taxon>
        <taxon>Rhizophydiales incertae sedis</taxon>
        <taxon>Batrachochytrium</taxon>
    </lineage>
</organism>
<dbReference type="InterPro" id="IPR039907">
    <property type="entry name" value="NOB1"/>
</dbReference>
<dbReference type="SUPFAM" id="SSF144206">
    <property type="entry name" value="NOB1 zinc finger-like"/>
    <property type="match status" value="1"/>
</dbReference>
<dbReference type="Pfam" id="PF08772">
    <property type="entry name" value="Zn_ribbon_NOB1"/>
    <property type="match status" value="1"/>
</dbReference>
<evidence type="ECO:0000256" key="1">
    <source>
        <dbReference type="ARBA" id="ARBA00005858"/>
    </source>
</evidence>
<dbReference type="CDD" id="cd09876">
    <property type="entry name" value="PIN_Nob1-like"/>
    <property type="match status" value="1"/>
</dbReference>
<feature type="region of interest" description="Disordered" evidence="8">
    <location>
        <begin position="463"/>
        <end position="501"/>
    </location>
</feature>
<evidence type="ECO:0000256" key="8">
    <source>
        <dbReference type="SAM" id="MobiDB-lite"/>
    </source>
</evidence>
<feature type="region of interest" description="Disordered" evidence="8">
    <location>
        <begin position="141"/>
        <end position="190"/>
    </location>
</feature>
<dbReference type="Pfam" id="PF17146">
    <property type="entry name" value="PIN_6"/>
    <property type="match status" value="1"/>
</dbReference>
<dbReference type="InterPro" id="IPR017117">
    <property type="entry name" value="Nob1_euk"/>
</dbReference>
<feature type="compositionally biased region" description="Low complexity" evidence="8">
    <location>
        <begin position="149"/>
        <end position="160"/>
    </location>
</feature>
<comment type="function">
    <text evidence="7">Required for the synthesis of 40S ribosome subunits. Has a role in processing 20S pre-rRNA into the mature 18S rRNA, where it is required for cleavage at the 3' end of the mature 18S rRNA (D-site). Accompanies the 20S pre-rRNA from the nucleus to the cytoplasm.</text>
</comment>
<keyword evidence="5 7" id="KW-0862">Zinc</keyword>
<keyword evidence="4" id="KW-0378">Hydrolase</keyword>
<evidence type="ECO:0000256" key="5">
    <source>
        <dbReference type="ARBA" id="ARBA00022833"/>
    </source>
</evidence>
<feature type="domain" description="Ribonuclease PIN" evidence="10">
    <location>
        <begin position="45"/>
        <end position="130"/>
    </location>
</feature>
<dbReference type="EMBL" id="JAFCIX010000116">
    <property type="protein sequence ID" value="KAH6598151.1"/>
    <property type="molecule type" value="Genomic_DNA"/>
</dbReference>
<comment type="caution">
    <text evidence="11">The sequence shown here is derived from an EMBL/GenBank/DDBJ whole genome shotgun (WGS) entry which is preliminary data.</text>
</comment>
<name>A0ABQ8FJX6_9FUNG</name>
<accession>A0ABQ8FJX6</accession>
<evidence type="ECO:0000259" key="9">
    <source>
        <dbReference type="Pfam" id="PF08772"/>
    </source>
</evidence>
<evidence type="ECO:0000313" key="12">
    <source>
        <dbReference type="Proteomes" id="UP001648503"/>
    </source>
</evidence>
<feature type="compositionally biased region" description="Polar residues" evidence="8">
    <location>
        <begin position="178"/>
        <end position="190"/>
    </location>
</feature>
<evidence type="ECO:0000313" key="11">
    <source>
        <dbReference type="EMBL" id="KAH6598151.1"/>
    </source>
</evidence>
<protein>
    <recommendedName>
        <fullName evidence="7">20S-pre-rRNA D-site endonuclease NOB1</fullName>
    </recommendedName>
</protein>
<dbReference type="InterPro" id="IPR014881">
    <property type="entry name" value="NOB1_Zn-bd"/>
</dbReference>
<dbReference type="Gene3D" id="6.20.210.10">
    <property type="entry name" value="Nin one binding (NOB1), Zn-ribbon-like"/>
    <property type="match status" value="1"/>
</dbReference>
<keyword evidence="3 7" id="KW-0479">Metal-binding</keyword>
<evidence type="ECO:0000256" key="4">
    <source>
        <dbReference type="ARBA" id="ARBA00022801"/>
    </source>
</evidence>
<proteinExistence type="inferred from homology"/>
<evidence type="ECO:0000256" key="7">
    <source>
        <dbReference type="PIRNR" id="PIRNR037125"/>
    </source>
</evidence>
<dbReference type="Proteomes" id="UP001648503">
    <property type="component" value="Unassembled WGS sequence"/>
</dbReference>
<dbReference type="PANTHER" id="PTHR12814:SF2">
    <property type="entry name" value="RNA-BINDING PROTEIN NOB1"/>
    <property type="match status" value="1"/>
</dbReference>
<feature type="region of interest" description="Disordered" evidence="8">
    <location>
        <begin position="1"/>
        <end position="31"/>
    </location>
</feature>
<evidence type="ECO:0000256" key="3">
    <source>
        <dbReference type="ARBA" id="ARBA00022723"/>
    </source>
</evidence>
<evidence type="ECO:0000256" key="2">
    <source>
        <dbReference type="ARBA" id="ARBA00022722"/>
    </source>
</evidence>
<dbReference type="PANTHER" id="PTHR12814">
    <property type="entry name" value="RNA-BINDING PROTEIN NOB1"/>
    <property type="match status" value="1"/>
</dbReference>
<comment type="similarity">
    <text evidence="1 7">Belongs to the NOB1 family.</text>
</comment>
<comment type="subcellular location">
    <subcellularLocation>
        <location evidence="7">Nucleus</location>
        <location evidence="7">Nucleolus</location>
    </subcellularLocation>
</comment>
<sequence>MTNETTMQDQTTASSASNQTTTSSTSNQTNKLNCLLNGRTKVATLVLDSGPLIKGHQLVHLANSFVTIAEVLAEIKDKKTRERVDNLPFELVVRTPSAEAMAAVIAFAKQTGDYSVMSATDIKIIALAWTMEKEANGNAHLRDAPLRPSVSNGAAASNSKKAAHPKVAASEVEVKNADSVNNSTTSESLSDNVIHHSETPNDIQVAVDSPDVGSAQVTVPLSTSPLLEEMNSLSLGTLSSTRSTSALVEQEPSSSSNDVEEEWTRLISPAKESQTHSRAETVEEEMGDEEGWITPRNIAKHKARNLYEPASAGKSKKALSVACMTTDFAMQNVLMQMHLNILSVDGVVIRKLKNWVMRCHACYKVTKDMSKQFCPSCGNSTLIRTSVGVDANGQVTYYLKKDFQYNLRGTKYSIPKPKTGRNAGNLILCEDQREHQHALQQKQRRDKQLLSLDSMALDSTILGGAGSSHTRGGPSLLTSSGMPLIGHGRRNVNISRGGRRK</sequence>
<feature type="domain" description="Nin one binding (NOB1) Zn-ribbon-like" evidence="9">
    <location>
        <begin position="349"/>
        <end position="420"/>
    </location>
</feature>
<keyword evidence="2" id="KW-0540">Nuclease</keyword>
<evidence type="ECO:0000259" key="10">
    <source>
        <dbReference type="Pfam" id="PF17146"/>
    </source>
</evidence>
<dbReference type="Gene3D" id="3.40.50.1010">
    <property type="entry name" value="5'-nuclease"/>
    <property type="match status" value="1"/>
</dbReference>
<evidence type="ECO:0000256" key="6">
    <source>
        <dbReference type="ARBA" id="ARBA00023242"/>
    </source>
</evidence>
<dbReference type="PIRSF" id="PIRSF037125">
    <property type="entry name" value="D-site_20S_pre-rRNA_nuclease"/>
    <property type="match status" value="1"/>
</dbReference>
<reference evidence="11 12" key="1">
    <citation type="submission" date="2021-02" db="EMBL/GenBank/DDBJ databases">
        <title>Variation within the Batrachochytrium salamandrivorans European outbreak.</title>
        <authorList>
            <person name="Kelly M."/>
            <person name="Pasmans F."/>
            <person name="Shea T.P."/>
            <person name="Munoz J.F."/>
            <person name="Carranza S."/>
            <person name="Cuomo C.A."/>
            <person name="Martel A."/>
        </authorList>
    </citation>
    <scope>NUCLEOTIDE SEQUENCE [LARGE SCALE GENOMIC DNA]</scope>
    <source>
        <strain evidence="11 12">AMFP18/2</strain>
    </source>
</reference>
<feature type="compositionally biased region" description="Low complexity" evidence="8">
    <location>
        <begin position="10"/>
        <end position="30"/>
    </location>
</feature>
<gene>
    <name evidence="11" type="ORF">BASA50_004033</name>
</gene>
<keyword evidence="12" id="KW-1185">Reference proteome</keyword>
<dbReference type="InterPro" id="IPR033411">
    <property type="entry name" value="Ribonuclease_PIN"/>
</dbReference>
<dbReference type="InterPro" id="IPR036283">
    <property type="entry name" value="NOB1_Zf-like_sf"/>
</dbReference>
<keyword evidence="6 7" id="KW-0539">Nucleus</keyword>